<protein>
    <submittedName>
        <fullName evidence="1">ADP-ribosylglycohydrolase</fullName>
    </submittedName>
</protein>
<keyword evidence="2" id="KW-1185">Reference proteome</keyword>
<dbReference type="SUPFAM" id="SSF49785">
    <property type="entry name" value="Galactose-binding domain-like"/>
    <property type="match status" value="1"/>
</dbReference>
<accession>A0A1H7THW8</accession>
<name>A0A1H7THW8_9SPHI</name>
<dbReference type="Gene3D" id="2.60.40.10">
    <property type="entry name" value="Immunoglobulins"/>
    <property type="match status" value="1"/>
</dbReference>
<sequence length="680" mass="75781">MIINATDKDKLWRRRIWAAWCLLAVLLGPAGGARTLKAQDNGPYLKIAVETYQQKVYASWLGQIVGNTYGLPHENAYIDEPGPETFPFGYGPRLQQLRDVDGAFSDDDTDVEYMYLLQMEKYGAEPTYAQLAGAWKHHIRERVWLANRAALGLMHVGYSPPLTGYKQYNPHWFQIDPQLVNEIWAITAPGMVHYAAGKSEWAARITSDDWGVEPTIHYGAMFAAAFFESDIYRLIDIGTAALPAGSRFAQTVEDMKALYKAHPTDWKAARATMAERYYQHEPADTKTIWNANLNGACGILALLYGQGDFQKTLDMAVVMGFDADNQTATMCGLIALINGMEAIPDELLFPITGWEQPFNDRYINVSRYDLPDAGIHDMALRTAMQGERIILMNGGKKITEDGKDYYVIKRAASFQAPLELPEGPDLRIEVGKPVSYRMAIVGDGDDVQWRVADGSLPEGLQFDKGNIVGTTSQPGNYRLLIAAQRGTQQATRELKVRVTGPNLALQATRVLSNVSRLDIAARDSLWLTVPYSLYANDVEAIRDGNVAGEGSTYYSIDGTHEPKVDYYGYQWREPIKVGSVVFYTGAMEEIAGWFTSLSVEYKDGKGGWKRVKNMKISPTLVEGNAPYDKPHFVMYTLNFEPLEATAIRIIGNAGGGEHWYGKPAYFTSISELEIYGPIPN</sequence>
<proteinExistence type="predicted"/>
<dbReference type="AlphaFoldDB" id="A0A1H7THW8"/>
<dbReference type="InterPro" id="IPR005502">
    <property type="entry name" value="Ribosyl_crysJ1"/>
</dbReference>
<reference evidence="2" key="1">
    <citation type="submission" date="2016-10" db="EMBL/GenBank/DDBJ databases">
        <authorList>
            <person name="Varghese N."/>
            <person name="Submissions S."/>
        </authorList>
    </citation>
    <scope>NUCLEOTIDE SEQUENCE [LARGE SCALE GENOMIC DNA]</scope>
    <source>
        <strain evidence="2">Jip14</strain>
    </source>
</reference>
<dbReference type="InterPro" id="IPR008979">
    <property type="entry name" value="Galactose-bd-like_sf"/>
</dbReference>
<dbReference type="InterPro" id="IPR013783">
    <property type="entry name" value="Ig-like_fold"/>
</dbReference>
<gene>
    <name evidence="1" type="ORF">SAMN05421740_11181</name>
</gene>
<evidence type="ECO:0000313" key="2">
    <source>
        <dbReference type="Proteomes" id="UP000198916"/>
    </source>
</evidence>
<keyword evidence="1" id="KW-0378">Hydrolase</keyword>
<dbReference type="InterPro" id="IPR036705">
    <property type="entry name" value="Ribosyl_crysJ1_sf"/>
</dbReference>
<dbReference type="STRING" id="332977.SAMN05421740_11181"/>
<evidence type="ECO:0000313" key="1">
    <source>
        <dbReference type="EMBL" id="SEL84411.1"/>
    </source>
</evidence>
<dbReference type="Pfam" id="PF03747">
    <property type="entry name" value="ADP_ribosyl_GH"/>
    <property type="match status" value="1"/>
</dbReference>
<dbReference type="Gene3D" id="2.60.120.260">
    <property type="entry name" value="Galactose-binding domain-like"/>
    <property type="match status" value="1"/>
</dbReference>
<organism evidence="1 2">
    <name type="scientific">Parapedobacter koreensis</name>
    <dbReference type="NCBI Taxonomy" id="332977"/>
    <lineage>
        <taxon>Bacteria</taxon>
        <taxon>Pseudomonadati</taxon>
        <taxon>Bacteroidota</taxon>
        <taxon>Sphingobacteriia</taxon>
        <taxon>Sphingobacteriales</taxon>
        <taxon>Sphingobacteriaceae</taxon>
        <taxon>Parapedobacter</taxon>
    </lineage>
</organism>
<dbReference type="Proteomes" id="UP000198916">
    <property type="component" value="Unassembled WGS sequence"/>
</dbReference>
<dbReference type="Pfam" id="PF05345">
    <property type="entry name" value="He_PIG"/>
    <property type="match status" value="1"/>
</dbReference>
<dbReference type="GO" id="GO:0016787">
    <property type="term" value="F:hydrolase activity"/>
    <property type="evidence" value="ECO:0007669"/>
    <property type="project" value="UniProtKB-KW"/>
</dbReference>
<dbReference type="Gene3D" id="1.10.4080.10">
    <property type="entry name" value="ADP-ribosylation/Crystallin J1"/>
    <property type="match status" value="1"/>
</dbReference>
<dbReference type="EMBL" id="FNZR01000011">
    <property type="protein sequence ID" value="SEL84411.1"/>
    <property type="molecule type" value="Genomic_DNA"/>
</dbReference>
<dbReference type="SUPFAM" id="SSF101478">
    <property type="entry name" value="ADP-ribosylglycohydrolase"/>
    <property type="match status" value="1"/>
</dbReference>